<feature type="region of interest" description="Disordered" evidence="1">
    <location>
        <begin position="330"/>
        <end position="356"/>
    </location>
</feature>
<dbReference type="GeneID" id="91279072"/>
<proteinExistence type="predicted"/>
<organism evidence="2 3">
    <name type="scientific">Streptomyces griseorubiginosus</name>
    <dbReference type="NCBI Taxonomy" id="67304"/>
    <lineage>
        <taxon>Bacteria</taxon>
        <taxon>Bacillati</taxon>
        <taxon>Actinomycetota</taxon>
        <taxon>Actinomycetes</taxon>
        <taxon>Kitasatosporales</taxon>
        <taxon>Streptomycetaceae</taxon>
        <taxon>Streptomyces</taxon>
    </lineage>
</organism>
<dbReference type="AlphaFoldDB" id="A0AAI8KTR1"/>
<reference evidence="2 3" key="1">
    <citation type="submission" date="2018-09" db="EMBL/GenBank/DDBJ databases">
        <title>Production of Trimethoprim by Streptomyces sp. 3E-1.</title>
        <authorList>
            <person name="Kang H.J."/>
            <person name="Kim S.B."/>
        </authorList>
    </citation>
    <scope>NUCLEOTIDE SEQUENCE [LARGE SCALE GENOMIC DNA]</scope>
    <source>
        <strain evidence="2 3">3E-1</strain>
    </source>
</reference>
<dbReference type="EMBL" id="CP032427">
    <property type="protein sequence ID" value="AYC35865.1"/>
    <property type="molecule type" value="Genomic_DNA"/>
</dbReference>
<accession>A0AAI8KTR1</accession>
<feature type="compositionally biased region" description="Pro residues" evidence="1">
    <location>
        <begin position="335"/>
        <end position="344"/>
    </location>
</feature>
<sequence length="356" mass="38556">MRLAGAHTTVRRIWTVELRPRAGGPSLVCVHCTAHTPPLQASSARSAVLAHLACHARTDVLPGHLRTCQCRAQGCCWHPRHRGCAGPVLLALTRDRGGRAWRLADTCAACAAATSNTAVVPDTLLGPHRPHAAQRTSAPAPAPASPSTFHEQLRVREMLTYLATALPQFASPAARLLALQCALRADSRGHVRLPAGLLRGMRLHGRRELWEELAHAGWLELPAPRPAHLTVRLLDPAVLDQAPGRSARHRAAHWATHPIPLALPPTAPSALQLTTLVLAAHTSALARHSADLEILARLCGHSCHQTEELLDRLVAARILTAWHHHRETDEVAWHLPPPQPPATPRDPARPGPGRLR</sequence>
<evidence type="ECO:0000313" key="2">
    <source>
        <dbReference type="EMBL" id="AYC35865.1"/>
    </source>
</evidence>
<name>A0AAI8KTR1_9ACTN</name>
<protein>
    <submittedName>
        <fullName evidence="2">Uncharacterized protein</fullName>
    </submittedName>
</protein>
<evidence type="ECO:0000256" key="1">
    <source>
        <dbReference type="SAM" id="MobiDB-lite"/>
    </source>
</evidence>
<evidence type="ECO:0000313" key="3">
    <source>
        <dbReference type="Proteomes" id="UP000265765"/>
    </source>
</evidence>
<gene>
    <name evidence="2" type="ORF">DWG14_00072</name>
</gene>
<dbReference type="Proteomes" id="UP000265765">
    <property type="component" value="Chromosome"/>
</dbReference>
<dbReference type="RefSeq" id="WP_246090766.1">
    <property type="nucleotide sequence ID" value="NZ_CP032427.1"/>
</dbReference>
<dbReference type="KEGG" id="sge:DWG14_00072"/>
<feature type="region of interest" description="Disordered" evidence="1">
    <location>
        <begin position="124"/>
        <end position="147"/>
    </location>
</feature>